<dbReference type="EMBL" id="JBFNXX010000015">
    <property type="protein sequence ID" value="MEW9921448.1"/>
    <property type="molecule type" value="Genomic_DNA"/>
</dbReference>
<evidence type="ECO:0000313" key="4">
    <source>
        <dbReference type="Proteomes" id="UP001556098"/>
    </source>
</evidence>
<keyword evidence="4" id="KW-1185">Reference proteome</keyword>
<dbReference type="Proteomes" id="UP001556098">
    <property type="component" value="Unassembled WGS sequence"/>
</dbReference>
<name>A0ABV3RTT9_9RHOB</name>
<accession>A0ABV3RTT9</accession>
<sequence>MKRFATILSAAILLGSTAMADGHRSAAPEGAQAYIISPADGATVSNPVTIVFGLTGMGVAPAGTEVENTGHHHLLINTDPATLEMDTSLPATDQIVHFGGGQTQVTRELPAGTHTLRLLLGDLNHVPHDPPVMSEAITVTVGFDDVTAPRRHLCAKVGLR</sequence>
<proteinExistence type="predicted"/>
<feature type="signal peptide" evidence="1">
    <location>
        <begin position="1"/>
        <end position="20"/>
    </location>
</feature>
<evidence type="ECO:0000259" key="2">
    <source>
        <dbReference type="Pfam" id="PF14347"/>
    </source>
</evidence>
<reference evidence="3 4" key="1">
    <citation type="submission" date="2024-07" db="EMBL/GenBank/DDBJ databases">
        <title>Marimonas sp.nov., isolated from tidal-flat sediment.</title>
        <authorList>
            <person name="Jayan J.N."/>
            <person name="Lee S.S."/>
        </authorList>
    </citation>
    <scope>NUCLEOTIDE SEQUENCE [LARGE SCALE GENOMIC DNA]</scope>
    <source>
        <strain evidence="3 4">MJW-29</strain>
    </source>
</reference>
<evidence type="ECO:0000313" key="3">
    <source>
        <dbReference type="EMBL" id="MEW9921448.1"/>
    </source>
</evidence>
<feature type="chain" id="PRO_5045218549" evidence="1">
    <location>
        <begin position="21"/>
        <end position="160"/>
    </location>
</feature>
<keyword evidence="1" id="KW-0732">Signal</keyword>
<dbReference type="Pfam" id="PF14347">
    <property type="entry name" value="DUF4399"/>
    <property type="match status" value="1"/>
</dbReference>
<evidence type="ECO:0000256" key="1">
    <source>
        <dbReference type="SAM" id="SignalP"/>
    </source>
</evidence>
<comment type="caution">
    <text evidence="3">The sequence shown here is derived from an EMBL/GenBank/DDBJ whole genome shotgun (WGS) entry which is preliminary data.</text>
</comment>
<protein>
    <submittedName>
        <fullName evidence="3">DUF4399 domain-containing protein</fullName>
    </submittedName>
</protein>
<gene>
    <name evidence="3" type="ORF">AB2B41_17705</name>
</gene>
<dbReference type="RefSeq" id="WP_367879146.1">
    <property type="nucleotide sequence ID" value="NZ_JBFNXX010000015.1"/>
</dbReference>
<organism evidence="3 4">
    <name type="scientific">Sulfitobacter sediminis</name>
    <dbReference type="NCBI Taxonomy" id="3234186"/>
    <lineage>
        <taxon>Bacteria</taxon>
        <taxon>Pseudomonadati</taxon>
        <taxon>Pseudomonadota</taxon>
        <taxon>Alphaproteobacteria</taxon>
        <taxon>Rhodobacterales</taxon>
        <taxon>Roseobacteraceae</taxon>
        <taxon>Sulfitobacter</taxon>
    </lineage>
</organism>
<dbReference type="InterPro" id="IPR025512">
    <property type="entry name" value="DUF4399"/>
</dbReference>
<feature type="domain" description="DUF4399" evidence="2">
    <location>
        <begin position="50"/>
        <end position="141"/>
    </location>
</feature>